<feature type="compositionally biased region" description="Basic and acidic residues" evidence="1">
    <location>
        <begin position="254"/>
        <end position="271"/>
    </location>
</feature>
<protein>
    <submittedName>
        <fullName evidence="2">Uncharacterized protein</fullName>
    </submittedName>
</protein>
<proteinExistence type="predicted"/>
<dbReference type="AlphaFoldDB" id="A0A0E0ADD8"/>
<sequence length="307" mass="34963">MVMVDLARRRLAMGWTGGGQREGWQRPQLLRIWWLLVAIDLVPDLKKLKKELTERKNNRLGCCENILFPLNGNAPPHRRRSLKTRDRIYKYKSFQRKMWMMKSQALEQQQMGSEASMEAPRALIRLNNFSESNQYEALSLRFEAAQWGFALAKILEKQFDLQEGKHQLEVDLMEIVQKAQARIKPKRRPCRCEARLHSPCLHSAHSFVLYAGPRRGGPIISLISLSPTQPFSRGGGGGGDEEEEETRRGGGQWGDEKSKARVPHGEFGRREDDDDDDEMGLIAKSGPCGPANQAHTEVSNMVALFRN</sequence>
<dbReference type="EnsemblPlants" id="OGLUM06G26310.1">
    <property type="protein sequence ID" value="OGLUM06G26310.1"/>
    <property type="gene ID" value="OGLUM06G26310"/>
</dbReference>
<feature type="region of interest" description="Disordered" evidence="1">
    <location>
        <begin position="225"/>
        <end position="294"/>
    </location>
</feature>
<evidence type="ECO:0000256" key="1">
    <source>
        <dbReference type="SAM" id="MobiDB-lite"/>
    </source>
</evidence>
<accession>A0A0E0ADD8</accession>
<evidence type="ECO:0000313" key="3">
    <source>
        <dbReference type="Proteomes" id="UP000026961"/>
    </source>
</evidence>
<organism evidence="2">
    <name type="scientific">Oryza glumipatula</name>
    <dbReference type="NCBI Taxonomy" id="40148"/>
    <lineage>
        <taxon>Eukaryota</taxon>
        <taxon>Viridiplantae</taxon>
        <taxon>Streptophyta</taxon>
        <taxon>Embryophyta</taxon>
        <taxon>Tracheophyta</taxon>
        <taxon>Spermatophyta</taxon>
        <taxon>Magnoliopsida</taxon>
        <taxon>Liliopsida</taxon>
        <taxon>Poales</taxon>
        <taxon>Poaceae</taxon>
        <taxon>BOP clade</taxon>
        <taxon>Oryzoideae</taxon>
        <taxon>Oryzeae</taxon>
        <taxon>Oryzinae</taxon>
        <taxon>Oryza</taxon>
    </lineage>
</organism>
<name>A0A0E0ADD8_9ORYZ</name>
<dbReference type="Gramene" id="OGLUM06G26310.1">
    <property type="protein sequence ID" value="OGLUM06G26310.1"/>
    <property type="gene ID" value="OGLUM06G26310"/>
</dbReference>
<dbReference type="HOGENOM" id="CLU_907284_0_0_1"/>
<keyword evidence="3" id="KW-1185">Reference proteome</keyword>
<reference evidence="2" key="2">
    <citation type="submission" date="2018-05" db="EMBL/GenBank/DDBJ databases">
        <title>OgluRS3 (Oryza glumaepatula Reference Sequence Version 3).</title>
        <authorList>
            <person name="Zhang J."/>
            <person name="Kudrna D."/>
            <person name="Lee S."/>
            <person name="Talag J."/>
            <person name="Welchert J."/>
            <person name="Wing R.A."/>
        </authorList>
    </citation>
    <scope>NUCLEOTIDE SEQUENCE [LARGE SCALE GENOMIC DNA]</scope>
</reference>
<reference evidence="2" key="1">
    <citation type="submission" date="2015-04" db="UniProtKB">
        <authorList>
            <consortium name="EnsemblPlants"/>
        </authorList>
    </citation>
    <scope>IDENTIFICATION</scope>
</reference>
<dbReference type="Proteomes" id="UP000026961">
    <property type="component" value="Chromosome 6"/>
</dbReference>
<evidence type="ECO:0000313" key="2">
    <source>
        <dbReference type="EnsemblPlants" id="OGLUM06G26310.1"/>
    </source>
</evidence>